<accession>A0AAW3JNS5</accession>
<dbReference type="PANTHER" id="PTHR22916:SF3">
    <property type="entry name" value="UDP-GLCNAC:BETAGAL BETA-1,3-N-ACETYLGLUCOSAMINYLTRANSFERASE-LIKE PROTEIN 1"/>
    <property type="match status" value="1"/>
</dbReference>
<protein>
    <recommendedName>
        <fullName evidence="1">Glycosyltransferase 2-like domain-containing protein</fullName>
    </recommendedName>
</protein>
<dbReference type="AlphaFoldDB" id="A0AAW3JNS5"/>
<dbReference type="Pfam" id="PF00535">
    <property type="entry name" value="Glycos_transf_2"/>
    <property type="match status" value="1"/>
</dbReference>
<evidence type="ECO:0000259" key="1">
    <source>
        <dbReference type="Pfam" id="PF00535"/>
    </source>
</evidence>
<dbReference type="Proteomes" id="UP000050833">
    <property type="component" value="Unassembled WGS sequence"/>
</dbReference>
<gene>
    <name evidence="2" type="ORF">APZ18_13980</name>
</gene>
<dbReference type="Gene3D" id="3.90.550.10">
    <property type="entry name" value="Spore Coat Polysaccharide Biosynthesis Protein SpsA, Chain A"/>
    <property type="match status" value="1"/>
</dbReference>
<organism evidence="2 3">
    <name type="scientific">Butyribacter intestini</name>
    <dbReference type="NCBI Taxonomy" id="1703332"/>
    <lineage>
        <taxon>Bacteria</taxon>
        <taxon>Bacillati</taxon>
        <taxon>Bacillota</taxon>
        <taxon>Clostridia</taxon>
        <taxon>Lachnospirales</taxon>
        <taxon>Lachnospiraceae</taxon>
        <taxon>Butyribacter</taxon>
    </lineage>
</organism>
<feature type="domain" description="Glycosyltransferase 2-like" evidence="1">
    <location>
        <begin position="21"/>
        <end position="155"/>
    </location>
</feature>
<reference evidence="2 3" key="1">
    <citation type="submission" date="2015-10" db="EMBL/GenBank/DDBJ databases">
        <title>Butyribacter intestini gen. nov., sp. nov., a butyric acid-producing bacterium of the family Lachnospiraceae isolated from the human faeces.</title>
        <authorList>
            <person name="Zou Y."/>
            <person name="Xue W."/>
            <person name="Luo G."/>
            <person name="Lv M."/>
        </authorList>
    </citation>
    <scope>NUCLEOTIDE SEQUENCE [LARGE SCALE GENOMIC DNA]</scope>
    <source>
        <strain evidence="2 3">TF01-11</strain>
    </source>
</reference>
<proteinExistence type="predicted"/>
<sequence length="342" mass="40356">MKDTIQIRMYDNCEDKMKKISIVLPVYNGAKSVKKCIKSIFAQDYTNLEIIIVNDGSTDNSEEIIKSVIEEYGRKDVIYIYKENTGVADTRNYAISIASGDYITFIDQDDMYSENYCSSYMGLVDENTDIVVGGYIRVDSEEKELYREHLAEAEWSKYIVTAPWAHIYKRDFLVNNKIEFLKSAIGEDVYFNILAYAYAKNVKICEEELYYWTNNPESVSNSKQAKIDENIDPLFLLQSIYDRMPEVSGKKKEFIEYYFIRYIVWYILFTLKNSEWKKVREKKKEMFDWLETKFPYYRKNPNIKMGLPKGDSLRNRLSVWGIVRLNTLRADNLFLKILKIVL</sequence>
<name>A0AAW3JNS5_9FIRM</name>
<evidence type="ECO:0000313" key="3">
    <source>
        <dbReference type="Proteomes" id="UP000050833"/>
    </source>
</evidence>
<dbReference type="SUPFAM" id="SSF53448">
    <property type="entry name" value="Nucleotide-diphospho-sugar transferases"/>
    <property type="match status" value="1"/>
</dbReference>
<dbReference type="EMBL" id="LLKB01000006">
    <property type="protein sequence ID" value="KQC84406.1"/>
    <property type="molecule type" value="Genomic_DNA"/>
</dbReference>
<comment type="caution">
    <text evidence="2">The sequence shown here is derived from an EMBL/GenBank/DDBJ whole genome shotgun (WGS) entry which is preliminary data.</text>
</comment>
<dbReference type="PANTHER" id="PTHR22916">
    <property type="entry name" value="GLYCOSYLTRANSFERASE"/>
    <property type="match status" value="1"/>
</dbReference>
<dbReference type="InterPro" id="IPR001173">
    <property type="entry name" value="Glyco_trans_2-like"/>
</dbReference>
<dbReference type="GO" id="GO:0016758">
    <property type="term" value="F:hexosyltransferase activity"/>
    <property type="evidence" value="ECO:0007669"/>
    <property type="project" value="UniProtKB-ARBA"/>
</dbReference>
<dbReference type="InterPro" id="IPR029044">
    <property type="entry name" value="Nucleotide-diphossugar_trans"/>
</dbReference>
<evidence type="ECO:0000313" key="2">
    <source>
        <dbReference type="EMBL" id="KQC84406.1"/>
    </source>
</evidence>
<keyword evidence="3" id="KW-1185">Reference proteome</keyword>
<dbReference type="CDD" id="cd00761">
    <property type="entry name" value="Glyco_tranf_GTA_type"/>
    <property type="match status" value="1"/>
</dbReference>